<evidence type="ECO:0000313" key="4">
    <source>
        <dbReference type="EMBL" id="QUC10130.1"/>
    </source>
</evidence>
<protein>
    <submittedName>
        <fullName evidence="5">Serine protease inhibitor</fullName>
    </submittedName>
    <submittedName>
        <fullName evidence="4">Serpin family protein</fullName>
    </submittedName>
</protein>
<dbReference type="InterPro" id="IPR042185">
    <property type="entry name" value="Serpin_sf_2"/>
</dbReference>
<dbReference type="GO" id="GO:0005615">
    <property type="term" value="C:extracellular space"/>
    <property type="evidence" value="ECO:0007669"/>
    <property type="project" value="InterPro"/>
</dbReference>
<accession>A0A448MXC6</accession>
<dbReference type="EMBL" id="CP072385">
    <property type="protein sequence ID" value="QUC10130.1"/>
    <property type="molecule type" value="Genomic_DNA"/>
</dbReference>
<dbReference type="AlphaFoldDB" id="A0A448MXC6"/>
<dbReference type="InterPro" id="IPR042178">
    <property type="entry name" value="Serpin_sf_1"/>
</dbReference>
<feature type="chain" id="PRO_5019153472" evidence="2">
    <location>
        <begin position="24"/>
        <end position="411"/>
    </location>
</feature>
<reference evidence="5 6" key="1">
    <citation type="submission" date="2018-12" db="EMBL/GenBank/DDBJ databases">
        <authorList>
            <consortium name="Pathogen Informatics"/>
        </authorList>
    </citation>
    <scope>NUCLEOTIDE SEQUENCE [LARGE SCALE GENOMIC DNA]</scope>
    <source>
        <strain evidence="5 6">NCTC12967</strain>
    </source>
</reference>
<dbReference type="Gene3D" id="3.30.497.10">
    <property type="entry name" value="Antithrombin, subunit I, domain 2"/>
    <property type="match status" value="1"/>
</dbReference>
<dbReference type="GO" id="GO:0004867">
    <property type="term" value="F:serine-type endopeptidase inhibitor activity"/>
    <property type="evidence" value="ECO:0007669"/>
    <property type="project" value="InterPro"/>
</dbReference>
<gene>
    <name evidence="4" type="ORF">J5A53_09960</name>
    <name evidence="5" type="ORF">NCTC12967_01118</name>
</gene>
<evidence type="ECO:0000313" key="6">
    <source>
        <dbReference type="Proteomes" id="UP000273044"/>
    </source>
</evidence>
<organism evidence="5 6">
    <name type="scientific">Arachnia propionica</name>
    <dbReference type="NCBI Taxonomy" id="1750"/>
    <lineage>
        <taxon>Bacteria</taxon>
        <taxon>Bacillati</taxon>
        <taxon>Actinomycetota</taxon>
        <taxon>Actinomycetes</taxon>
        <taxon>Propionibacteriales</taxon>
        <taxon>Propionibacteriaceae</taxon>
        <taxon>Arachnia</taxon>
    </lineage>
</organism>
<dbReference type="RefSeq" id="WP_014846232.1">
    <property type="nucleotide sequence ID" value="NZ_CAURRE010000002.1"/>
</dbReference>
<proteinExistence type="inferred from homology"/>
<dbReference type="Proteomes" id="UP000273044">
    <property type="component" value="Chromosome"/>
</dbReference>
<feature type="signal peptide" evidence="2">
    <location>
        <begin position="1"/>
        <end position="23"/>
    </location>
</feature>
<name>A0A448MXC6_9ACTN</name>
<dbReference type="PANTHER" id="PTHR11461">
    <property type="entry name" value="SERINE PROTEASE INHIBITOR, SERPIN"/>
    <property type="match status" value="1"/>
</dbReference>
<dbReference type="Gene3D" id="2.30.39.10">
    <property type="entry name" value="Alpha-1-antitrypsin, domain 1"/>
    <property type="match status" value="1"/>
</dbReference>
<keyword evidence="6" id="KW-1185">Reference proteome</keyword>
<feature type="domain" description="Serpin" evidence="3">
    <location>
        <begin position="59"/>
        <end position="408"/>
    </location>
</feature>
<dbReference type="Pfam" id="PF00079">
    <property type="entry name" value="Serpin"/>
    <property type="match status" value="1"/>
</dbReference>
<dbReference type="InterPro" id="IPR023796">
    <property type="entry name" value="Serpin_dom"/>
</dbReference>
<dbReference type="PROSITE" id="PS51257">
    <property type="entry name" value="PROKAR_LIPOPROTEIN"/>
    <property type="match status" value="1"/>
</dbReference>
<dbReference type="OMA" id="KLGRWFC"/>
<reference evidence="4" key="2">
    <citation type="submission" date="2021-03" db="EMBL/GenBank/DDBJ databases">
        <title>Human Oral Microbial Genomes.</title>
        <authorList>
            <person name="Johnston C.D."/>
            <person name="Chen T."/>
            <person name="Dewhirst F.E."/>
        </authorList>
    </citation>
    <scope>NUCLEOTIDE SEQUENCE</scope>
    <source>
        <strain evidence="4">F0714</strain>
    </source>
</reference>
<evidence type="ECO:0000259" key="3">
    <source>
        <dbReference type="SMART" id="SM00093"/>
    </source>
</evidence>
<dbReference type="PANTHER" id="PTHR11461:SF211">
    <property type="entry name" value="GH10112P-RELATED"/>
    <property type="match status" value="1"/>
</dbReference>
<dbReference type="SUPFAM" id="SSF56574">
    <property type="entry name" value="Serpins"/>
    <property type="match status" value="1"/>
</dbReference>
<dbReference type="EMBL" id="LR134406">
    <property type="protein sequence ID" value="VEH69840.1"/>
    <property type="molecule type" value="Genomic_DNA"/>
</dbReference>
<dbReference type="GeneID" id="64406598"/>
<dbReference type="InterPro" id="IPR000215">
    <property type="entry name" value="Serpin_fam"/>
</dbReference>
<sequence>MLLNRRTLILAGLAAAAVSGCSAEPKVETLTGNSAYVAQNPKHPLAGVVAAASQQIGWRLLVQGDRTGNQLVSPASLCAALALVGLGATGASATSLDELFGMNSEDRAAGIGALRAGLADYASLPESIDAKNPPEKPIINLASRLLICSDVQPKSPFLDAIRKHFDASVEKVKNSEAQASLDAWAKKNTAGLIEQSGIAVTHDTALVVQDALLFASRWETQFKSDDAPLAFITGGGETVEIKALSDSFSVRTASGQGWQAVRLPYDENLAMDVILPDQGIHPLTWDANVLQETHEKLSAAPKDRVEVTMPPADLAVKRNLKEELTRLGVDLDHLDGIFDGAGANQAAQQVRLQVNAKGTVGAALTEVEIPVSAPANPPTTLVVDHPYVMRVLDVRKGWPLFLAVISNPEAK</sequence>
<dbReference type="InterPro" id="IPR036186">
    <property type="entry name" value="Serpin_sf"/>
</dbReference>
<dbReference type="SMART" id="SM00093">
    <property type="entry name" value="SERPIN"/>
    <property type="match status" value="1"/>
</dbReference>
<evidence type="ECO:0000313" key="5">
    <source>
        <dbReference type="EMBL" id="VEH69840.1"/>
    </source>
</evidence>
<evidence type="ECO:0000256" key="2">
    <source>
        <dbReference type="SAM" id="SignalP"/>
    </source>
</evidence>
<comment type="similarity">
    <text evidence="1">Belongs to the serpin family.</text>
</comment>
<dbReference type="Proteomes" id="UP000677180">
    <property type="component" value="Chromosome"/>
</dbReference>
<evidence type="ECO:0000256" key="1">
    <source>
        <dbReference type="RuleBase" id="RU000411"/>
    </source>
</evidence>
<keyword evidence="2" id="KW-0732">Signal</keyword>